<protein>
    <submittedName>
        <fullName evidence="2">Uncharacterized protein</fullName>
    </submittedName>
</protein>
<name>A0ABN1Q8N9_9PSEU</name>
<feature type="region of interest" description="Disordered" evidence="1">
    <location>
        <begin position="25"/>
        <end position="118"/>
    </location>
</feature>
<reference evidence="2 3" key="1">
    <citation type="journal article" date="2019" name="Int. J. Syst. Evol. Microbiol.">
        <title>The Global Catalogue of Microorganisms (GCM) 10K type strain sequencing project: providing services to taxonomists for standard genome sequencing and annotation.</title>
        <authorList>
            <consortium name="The Broad Institute Genomics Platform"/>
            <consortium name="The Broad Institute Genome Sequencing Center for Infectious Disease"/>
            <person name="Wu L."/>
            <person name="Ma J."/>
        </authorList>
    </citation>
    <scope>NUCLEOTIDE SEQUENCE [LARGE SCALE GENOMIC DNA]</scope>
    <source>
        <strain evidence="2 3">JCM 11117</strain>
    </source>
</reference>
<evidence type="ECO:0000313" key="3">
    <source>
        <dbReference type="Proteomes" id="UP001499967"/>
    </source>
</evidence>
<sequence length="118" mass="12079">MIIVSVRIPPSRVGKRARLTIMALPGQGSLPLPGEPPRPVGQPWPARSGGSRGRPCVAGEPPFPAPSAQSSRGQLAPLPEDLVAPTAVPTRGHARSPATVPLAAPPSPVVPFRTGARA</sequence>
<keyword evidence="3" id="KW-1185">Reference proteome</keyword>
<proteinExistence type="predicted"/>
<dbReference type="Proteomes" id="UP001499967">
    <property type="component" value="Unassembled WGS sequence"/>
</dbReference>
<gene>
    <name evidence="2" type="ORF">GCM10009559_33490</name>
</gene>
<feature type="compositionally biased region" description="Pro residues" evidence="1">
    <location>
        <begin position="33"/>
        <end position="42"/>
    </location>
</feature>
<comment type="caution">
    <text evidence="2">The sequence shown here is derived from an EMBL/GenBank/DDBJ whole genome shotgun (WGS) entry which is preliminary data.</text>
</comment>
<evidence type="ECO:0000313" key="2">
    <source>
        <dbReference type="EMBL" id="GAA0939180.1"/>
    </source>
</evidence>
<dbReference type="EMBL" id="BAAAHP010000092">
    <property type="protein sequence ID" value="GAA0939180.1"/>
    <property type="molecule type" value="Genomic_DNA"/>
</dbReference>
<accession>A0ABN1Q8N9</accession>
<organism evidence="2 3">
    <name type="scientific">Pseudonocardia zijingensis</name>
    <dbReference type="NCBI Taxonomy" id="153376"/>
    <lineage>
        <taxon>Bacteria</taxon>
        <taxon>Bacillati</taxon>
        <taxon>Actinomycetota</taxon>
        <taxon>Actinomycetes</taxon>
        <taxon>Pseudonocardiales</taxon>
        <taxon>Pseudonocardiaceae</taxon>
        <taxon>Pseudonocardia</taxon>
    </lineage>
</organism>
<evidence type="ECO:0000256" key="1">
    <source>
        <dbReference type="SAM" id="MobiDB-lite"/>
    </source>
</evidence>